<gene>
    <name evidence="1" type="ORF">GCM10022256_22090</name>
</gene>
<organism evidence="1 2">
    <name type="scientific">Frondihabitans peucedani</name>
    <dbReference type="NCBI Taxonomy" id="598626"/>
    <lineage>
        <taxon>Bacteria</taxon>
        <taxon>Bacillati</taxon>
        <taxon>Actinomycetota</taxon>
        <taxon>Actinomycetes</taxon>
        <taxon>Micrococcales</taxon>
        <taxon>Microbacteriaceae</taxon>
        <taxon>Frondihabitans</taxon>
    </lineage>
</organism>
<protein>
    <submittedName>
        <fullName evidence="1">Uncharacterized protein</fullName>
    </submittedName>
</protein>
<dbReference type="EMBL" id="BAABAU010000002">
    <property type="protein sequence ID" value="GAA4266597.1"/>
    <property type="molecule type" value="Genomic_DNA"/>
</dbReference>
<reference evidence="2" key="1">
    <citation type="journal article" date="2019" name="Int. J. Syst. Evol. Microbiol.">
        <title>The Global Catalogue of Microorganisms (GCM) 10K type strain sequencing project: providing services to taxonomists for standard genome sequencing and annotation.</title>
        <authorList>
            <consortium name="The Broad Institute Genomics Platform"/>
            <consortium name="The Broad Institute Genome Sequencing Center for Infectious Disease"/>
            <person name="Wu L."/>
            <person name="Ma J."/>
        </authorList>
    </citation>
    <scope>NUCLEOTIDE SEQUENCE [LARGE SCALE GENOMIC DNA]</scope>
    <source>
        <strain evidence="2">JCM 17442</strain>
    </source>
</reference>
<evidence type="ECO:0000313" key="1">
    <source>
        <dbReference type="EMBL" id="GAA4266597.1"/>
    </source>
</evidence>
<name>A0ABP8E361_9MICO</name>
<comment type="caution">
    <text evidence="1">The sequence shown here is derived from an EMBL/GenBank/DDBJ whole genome shotgun (WGS) entry which is preliminary data.</text>
</comment>
<proteinExistence type="predicted"/>
<sequence>MAVSSYTYDTLPEAEQQALPTVEQIAAALDWTTTPPTDDTSSKD</sequence>
<keyword evidence="2" id="KW-1185">Reference proteome</keyword>
<dbReference type="Proteomes" id="UP001501594">
    <property type="component" value="Unassembled WGS sequence"/>
</dbReference>
<evidence type="ECO:0000313" key="2">
    <source>
        <dbReference type="Proteomes" id="UP001501594"/>
    </source>
</evidence>
<accession>A0ABP8E361</accession>